<dbReference type="AlphaFoldDB" id="A0A067RJ02"/>
<evidence type="ECO:0000313" key="2">
    <source>
        <dbReference type="EMBL" id="KDR19275.1"/>
    </source>
</evidence>
<proteinExistence type="predicted"/>
<dbReference type="CDD" id="cd06080">
    <property type="entry name" value="PWWP_MUM1-like"/>
    <property type="match status" value="1"/>
</dbReference>
<keyword evidence="3" id="KW-1185">Reference proteome</keyword>
<dbReference type="Gene3D" id="2.30.30.140">
    <property type="match status" value="1"/>
</dbReference>
<dbReference type="Proteomes" id="UP000027135">
    <property type="component" value="Unassembled WGS sequence"/>
</dbReference>
<evidence type="ECO:0000256" key="1">
    <source>
        <dbReference type="SAM" id="MobiDB-lite"/>
    </source>
</evidence>
<protein>
    <recommendedName>
        <fullName evidence="4">PWWP domain-containing protein</fullName>
    </recommendedName>
</protein>
<gene>
    <name evidence="2" type="ORF">L798_06067</name>
</gene>
<feature type="region of interest" description="Disordered" evidence="1">
    <location>
        <begin position="117"/>
        <end position="162"/>
    </location>
</feature>
<dbReference type="InParanoid" id="A0A067RJ02"/>
<dbReference type="EMBL" id="KK852655">
    <property type="protein sequence ID" value="KDR19275.1"/>
    <property type="molecule type" value="Genomic_DNA"/>
</dbReference>
<accession>A0A067RJ02</accession>
<evidence type="ECO:0000313" key="3">
    <source>
        <dbReference type="Proteomes" id="UP000027135"/>
    </source>
</evidence>
<feature type="compositionally biased region" description="Polar residues" evidence="1">
    <location>
        <begin position="142"/>
        <end position="159"/>
    </location>
</feature>
<organism evidence="2 3">
    <name type="scientific">Zootermopsis nevadensis</name>
    <name type="common">Dampwood termite</name>
    <dbReference type="NCBI Taxonomy" id="136037"/>
    <lineage>
        <taxon>Eukaryota</taxon>
        <taxon>Metazoa</taxon>
        <taxon>Ecdysozoa</taxon>
        <taxon>Arthropoda</taxon>
        <taxon>Hexapoda</taxon>
        <taxon>Insecta</taxon>
        <taxon>Pterygota</taxon>
        <taxon>Neoptera</taxon>
        <taxon>Polyneoptera</taxon>
        <taxon>Dictyoptera</taxon>
        <taxon>Blattodea</taxon>
        <taxon>Blattoidea</taxon>
        <taxon>Termitoidae</taxon>
        <taxon>Termopsidae</taxon>
        <taxon>Zootermopsis</taxon>
    </lineage>
</organism>
<feature type="compositionally biased region" description="Polar residues" evidence="1">
    <location>
        <begin position="117"/>
        <end position="126"/>
    </location>
</feature>
<reference evidence="2 3" key="1">
    <citation type="journal article" date="2014" name="Nat. Commun.">
        <title>Molecular traces of alternative social organization in a termite genome.</title>
        <authorList>
            <person name="Terrapon N."/>
            <person name="Li C."/>
            <person name="Robertson H.M."/>
            <person name="Ji L."/>
            <person name="Meng X."/>
            <person name="Booth W."/>
            <person name="Chen Z."/>
            <person name="Childers C.P."/>
            <person name="Glastad K.M."/>
            <person name="Gokhale K."/>
            <person name="Gowin J."/>
            <person name="Gronenberg W."/>
            <person name="Hermansen R.A."/>
            <person name="Hu H."/>
            <person name="Hunt B.G."/>
            <person name="Huylmans A.K."/>
            <person name="Khalil S.M."/>
            <person name="Mitchell R.D."/>
            <person name="Munoz-Torres M.C."/>
            <person name="Mustard J.A."/>
            <person name="Pan H."/>
            <person name="Reese J.T."/>
            <person name="Scharf M.E."/>
            <person name="Sun F."/>
            <person name="Vogel H."/>
            <person name="Xiao J."/>
            <person name="Yang W."/>
            <person name="Yang Z."/>
            <person name="Yang Z."/>
            <person name="Zhou J."/>
            <person name="Zhu J."/>
            <person name="Brent C.S."/>
            <person name="Elsik C.G."/>
            <person name="Goodisman M.A."/>
            <person name="Liberles D.A."/>
            <person name="Roe R.M."/>
            <person name="Vargo E.L."/>
            <person name="Vilcinskas A."/>
            <person name="Wang J."/>
            <person name="Bornberg-Bauer E."/>
            <person name="Korb J."/>
            <person name="Zhang G."/>
            <person name="Liebig J."/>
        </authorList>
    </citation>
    <scope>NUCLEOTIDE SEQUENCE [LARGE SCALE GENOMIC DNA]</scope>
    <source>
        <tissue evidence="2">Whole organism</tissue>
    </source>
</reference>
<dbReference type="STRING" id="136037.A0A067RJ02"/>
<name>A0A067RJ02_ZOONE</name>
<sequence>MKDDIVWVLCNKVYWPAVVTNVNKKRRKAYIKTVNSPQEIKAIQIGFSSLIDFEDGKRNRQLFELGKRACSNFQSVYDKVKQFYVKKHHQHNLSAARYLTFDPSDILHGSIPDADVSENSNSTFSEQPECPLSGKEIKSDSENASDGSVPIQKSQQSYSAVAEDDITPCCSTVLSKDELRQK</sequence>
<dbReference type="InterPro" id="IPR035504">
    <property type="entry name" value="MUM1-like_PWWP"/>
</dbReference>
<evidence type="ECO:0008006" key="4">
    <source>
        <dbReference type="Google" id="ProtNLM"/>
    </source>
</evidence>